<dbReference type="AlphaFoldDB" id="A0AAE0GDY0"/>
<evidence type="ECO:0000313" key="2">
    <source>
        <dbReference type="EMBL" id="KAK3276354.1"/>
    </source>
</evidence>
<evidence type="ECO:0000313" key="3">
    <source>
        <dbReference type="Proteomes" id="UP001190700"/>
    </source>
</evidence>
<reference evidence="2 3" key="1">
    <citation type="journal article" date="2015" name="Genome Biol. Evol.">
        <title>Comparative Genomics of a Bacterivorous Green Alga Reveals Evolutionary Causalities and Consequences of Phago-Mixotrophic Mode of Nutrition.</title>
        <authorList>
            <person name="Burns J.A."/>
            <person name="Paasch A."/>
            <person name="Narechania A."/>
            <person name="Kim E."/>
        </authorList>
    </citation>
    <scope>NUCLEOTIDE SEQUENCE [LARGE SCALE GENOMIC DNA]</scope>
    <source>
        <strain evidence="2 3">PLY_AMNH</strain>
    </source>
</reference>
<comment type="caution">
    <text evidence="2">The sequence shown here is derived from an EMBL/GenBank/DDBJ whole genome shotgun (WGS) entry which is preliminary data.</text>
</comment>
<protein>
    <submittedName>
        <fullName evidence="2">Uncharacterized protein</fullName>
    </submittedName>
</protein>
<organism evidence="2 3">
    <name type="scientific">Cymbomonas tetramitiformis</name>
    <dbReference type="NCBI Taxonomy" id="36881"/>
    <lineage>
        <taxon>Eukaryota</taxon>
        <taxon>Viridiplantae</taxon>
        <taxon>Chlorophyta</taxon>
        <taxon>Pyramimonadophyceae</taxon>
        <taxon>Pyramimonadales</taxon>
        <taxon>Pyramimonadaceae</taxon>
        <taxon>Cymbomonas</taxon>
    </lineage>
</organism>
<accession>A0AAE0GDY0</accession>
<name>A0AAE0GDY0_9CHLO</name>
<dbReference type="EMBL" id="LGRX02006589">
    <property type="protein sequence ID" value="KAK3276354.1"/>
    <property type="molecule type" value="Genomic_DNA"/>
</dbReference>
<keyword evidence="3" id="KW-1185">Reference proteome</keyword>
<dbReference type="Proteomes" id="UP001190700">
    <property type="component" value="Unassembled WGS sequence"/>
</dbReference>
<feature type="region of interest" description="Disordered" evidence="1">
    <location>
        <begin position="406"/>
        <end position="425"/>
    </location>
</feature>
<gene>
    <name evidence="2" type="ORF">CYMTET_15556</name>
</gene>
<evidence type="ECO:0000256" key="1">
    <source>
        <dbReference type="SAM" id="MobiDB-lite"/>
    </source>
</evidence>
<proteinExistence type="predicted"/>
<sequence length="671" mass="74115">RCELTYTPSENVERERQREIRAGGAGGNINQLGTVGTVWWQVMEVHNRSEAVKHGLFELAGLLQGLEGSSHEEHATWHSLSKLVPTDSANKKEVTDFEVMDLEFGRKIAKAKKKATGLAPLYAMLMRKLEQLEETGVEPGSMEFDIAAAQSELCQVTMAELMQHVEQLRQFAMTHQQNAKAMLQHIGKEVTDSEVTAQVMQQVSSITKSVESLGLFTARILTEARQELLGTVPGMKAPPPVVYSGPGNNFGLDMEDVFTGQKWHSGARVLSKVAISAVPHEKVDFMVATLHTNGTTDTLIVDCCTPRFPGNLEEDMELPTDSSSIYYQVLKKEQCVQKYVDVLKKMILRVFPIKLPKTAALASTGSLCGVVAVCGHIDDLDGVRQTVSGLVSGISQHRMRMLLGTQKDGHDSSTTDQGSSLEQRGAVRSNRVPVVGDAADVHVDAIERAIKMISVAPDNIREDKIREIQKELMLDKQRAQNAIRDHPFLGDMVNELRRCPMVSRTMIAVICCTLLIINDPRHIDVALLIKTCQTQEVHPNGLTMNPNSLKTLWTQLRALIHSMTITISDEKMSENPVLEKKRSGWHGLPSFNVKYGPGSNGKHCSLLNKMLTFSPDDPGMIRPTPSQMEMIVDLKKIATPQNLKKASRVAVCMDAWNNATLGILMCRASDV</sequence>
<feature type="non-terminal residue" evidence="2">
    <location>
        <position position="1"/>
    </location>
</feature>